<sequence>MVTLAKFTDGIDLGQATSQKVSSAELEYRTGETSERASCTAVEVKAFNDITALFDFFSIQFDNVRD</sequence>
<accession>A0ABZ1YIF1</accession>
<proteinExistence type="predicted"/>
<gene>
    <name evidence="1" type="ORF">OG563_26585</name>
</gene>
<protein>
    <submittedName>
        <fullName evidence="1">Uncharacterized protein</fullName>
    </submittedName>
</protein>
<dbReference type="Proteomes" id="UP001432062">
    <property type="component" value="Chromosome"/>
</dbReference>
<name>A0ABZ1YIF1_9NOCA</name>
<evidence type="ECO:0000313" key="1">
    <source>
        <dbReference type="EMBL" id="WUV42813.1"/>
    </source>
</evidence>
<dbReference type="RefSeq" id="WP_329405431.1">
    <property type="nucleotide sequence ID" value="NZ_CP109441.1"/>
</dbReference>
<dbReference type="EMBL" id="CP109441">
    <property type="protein sequence ID" value="WUV42813.1"/>
    <property type="molecule type" value="Genomic_DNA"/>
</dbReference>
<keyword evidence="2" id="KW-1185">Reference proteome</keyword>
<reference evidence="1" key="1">
    <citation type="submission" date="2022-10" db="EMBL/GenBank/DDBJ databases">
        <title>The complete genomes of actinobacterial strains from the NBC collection.</title>
        <authorList>
            <person name="Joergensen T.S."/>
            <person name="Alvarez Arevalo M."/>
            <person name="Sterndorff E.B."/>
            <person name="Faurdal D."/>
            <person name="Vuksanovic O."/>
            <person name="Mourched A.-S."/>
            <person name="Charusanti P."/>
            <person name="Shaw S."/>
            <person name="Blin K."/>
            <person name="Weber T."/>
        </authorList>
    </citation>
    <scope>NUCLEOTIDE SEQUENCE</scope>
    <source>
        <strain evidence="1">NBC_01482</strain>
    </source>
</reference>
<evidence type="ECO:0000313" key="2">
    <source>
        <dbReference type="Proteomes" id="UP001432062"/>
    </source>
</evidence>
<organism evidence="1 2">
    <name type="scientific">Nocardia vinacea</name>
    <dbReference type="NCBI Taxonomy" id="96468"/>
    <lineage>
        <taxon>Bacteria</taxon>
        <taxon>Bacillati</taxon>
        <taxon>Actinomycetota</taxon>
        <taxon>Actinomycetes</taxon>
        <taxon>Mycobacteriales</taxon>
        <taxon>Nocardiaceae</taxon>
        <taxon>Nocardia</taxon>
    </lineage>
</organism>